<evidence type="ECO:0000256" key="2">
    <source>
        <dbReference type="ARBA" id="ARBA00023054"/>
    </source>
</evidence>
<feature type="region of interest" description="Disordered" evidence="4">
    <location>
        <begin position="362"/>
        <end position="385"/>
    </location>
</feature>
<feature type="coiled-coil region" evidence="3">
    <location>
        <begin position="148"/>
        <end position="175"/>
    </location>
</feature>
<comment type="caution">
    <text evidence="5">The sequence shown here is derived from an EMBL/GenBank/DDBJ whole genome shotgun (WGS) entry which is preliminary data.</text>
</comment>
<evidence type="ECO:0000256" key="3">
    <source>
        <dbReference type="SAM" id="Coils"/>
    </source>
</evidence>
<dbReference type="Proteomes" id="UP000192578">
    <property type="component" value="Unassembled WGS sequence"/>
</dbReference>
<dbReference type="InterPro" id="IPR026079">
    <property type="entry name" value="CDR2"/>
</dbReference>
<evidence type="ECO:0000256" key="1">
    <source>
        <dbReference type="ARBA" id="ARBA00009019"/>
    </source>
</evidence>
<feature type="compositionally biased region" description="Basic and acidic residues" evidence="4">
    <location>
        <begin position="362"/>
        <end position="374"/>
    </location>
</feature>
<feature type="coiled-coil region" evidence="3">
    <location>
        <begin position="78"/>
        <end position="112"/>
    </location>
</feature>
<organism evidence="5 6">
    <name type="scientific">Hypsibius exemplaris</name>
    <name type="common">Freshwater tardigrade</name>
    <dbReference type="NCBI Taxonomy" id="2072580"/>
    <lineage>
        <taxon>Eukaryota</taxon>
        <taxon>Metazoa</taxon>
        <taxon>Ecdysozoa</taxon>
        <taxon>Tardigrada</taxon>
        <taxon>Eutardigrada</taxon>
        <taxon>Parachela</taxon>
        <taxon>Hypsibioidea</taxon>
        <taxon>Hypsibiidae</taxon>
        <taxon>Hypsibius</taxon>
    </lineage>
</organism>
<dbReference type="PANTHER" id="PTHR19232:SF7">
    <property type="entry name" value="CENTROCORTIN, ISOFORM A"/>
    <property type="match status" value="1"/>
</dbReference>
<dbReference type="PANTHER" id="PTHR19232">
    <property type="entry name" value="CENTROCORTIN FAMILY MEMBER"/>
    <property type="match status" value="1"/>
</dbReference>
<evidence type="ECO:0000313" key="5">
    <source>
        <dbReference type="EMBL" id="OQV23014.1"/>
    </source>
</evidence>
<keyword evidence="6" id="KW-1185">Reference proteome</keyword>
<sequence>MNGRIKLVSSEVDLLPFSGAIYATKNAGSINPLRDAVNHLVCDTSAESVLDWNLIQRDYDDPNLQLAAELGKTLLQRNKELERDLSAFQDHAEDQALEIDFLSKQVRLLRDESATRLAACEMLDTQLLELKRSEGSLQEMRSLDYMRITRLQDTVEVLQTRCDELQSQVTEMKRKKWEDKFAAQTTLCATPNGTAASGTGGMTRSITLGDGLKAPSKQGGKDDSDSEDESSPETGILKEKIKVLQRQVGDERKQRQLLQDQVSNVMADNTSLWSQLNQVTHDAASWREKLEHLSAKYTEEITTFNEARQLSSQQQKDDANGEDHTSLPCSSSPLSEGGPQLSILDEIADSLRDRFLDDLRREQQEQQEQEKQEADLTEASPTTNDEVIATATVKCKTSQTDTSLIIDYLASRGGDPTNGRFERGPPEYKKLFKEIFDIIKRSQEEDAMRAGQQPGGATRSRHAKPKKQIVFYHNHF</sequence>
<comment type="similarity">
    <text evidence="1">Belongs to the CDR2 family.</text>
</comment>
<feature type="coiled-coil region" evidence="3">
    <location>
        <begin position="241"/>
        <end position="296"/>
    </location>
</feature>
<feature type="compositionally biased region" description="Polar residues" evidence="4">
    <location>
        <begin position="192"/>
        <end position="206"/>
    </location>
</feature>
<feature type="region of interest" description="Disordered" evidence="4">
    <location>
        <begin position="445"/>
        <end position="466"/>
    </location>
</feature>
<feature type="region of interest" description="Disordered" evidence="4">
    <location>
        <begin position="192"/>
        <end position="237"/>
    </location>
</feature>
<evidence type="ECO:0000256" key="4">
    <source>
        <dbReference type="SAM" id="MobiDB-lite"/>
    </source>
</evidence>
<evidence type="ECO:0000313" key="6">
    <source>
        <dbReference type="Proteomes" id="UP000192578"/>
    </source>
</evidence>
<name>A0A1W0X6J2_HYPEX</name>
<gene>
    <name evidence="5" type="ORF">BV898_03063</name>
</gene>
<feature type="compositionally biased region" description="Basic and acidic residues" evidence="4">
    <location>
        <begin position="315"/>
        <end position="325"/>
    </location>
</feature>
<feature type="region of interest" description="Disordered" evidence="4">
    <location>
        <begin position="309"/>
        <end position="340"/>
    </location>
</feature>
<proteinExistence type="inferred from homology"/>
<keyword evidence="2 3" id="KW-0175">Coiled coil</keyword>
<reference evidence="6" key="1">
    <citation type="submission" date="2017-01" db="EMBL/GenBank/DDBJ databases">
        <title>Comparative genomics of anhydrobiosis in the tardigrade Hypsibius dujardini.</title>
        <authorList>
            <person name="Yoshida Y."/>
            <person name="Koutsovoulos G."/>
            <person name="Laetsch D."/>
            <person name="Stevens L."/>
            <person name="Kumar S."/>
            <person name="Horikawa D."/>
            <person name="Ishino K."/>
            <person name="Komine S."/>
            <person name="Tomita M."/>
            <person name="Blaxter M."/>
            <person name="Arakawa K."/>
        </authorList>
    </citation>
    <scope>NUCLEOTIDE SEQUENCE [LARGE SCALE GENOMIC DNA]</scope>
    <source>
        <strain evidence="6">Z151</strain>
    </source>
</reference>
<dbReference type="AlphaFoldDB" id="A0A1W0X6J2"/>
<accession>A0A1W0X6J2</accession>
<protein>
    <submittedName>
        <fullName evidence="5">Uncharacterized protein</fullName>
    </submittedName>
</protein>
<dbReference type="EMBL" id="MTYJ01000014">
    <property type="protein sequence ID" value="OQV23014.1"/>
    <property type="molecule type" value="Genomic_DNA"/>
</dbReference>
<dbReference type="OrthoDB" id="10059415at2759"/>